<keyword evidence="3" id="KW-1185">Reference proteome</keyword>
<keyword evidence="1" id="KW-0472">Membrane</keyword>
<reference evidence="2" key="1">
    <citation type="submission" date="2022-08" db="EMBL/GenBank/DDBJ databases">
        <title>Polycladomyces zharkentsis sp. nov., a novel thermophilic CMC and starch-degrading bacterium isolated from a geothermal spring in Kazakhstan.</title>
        <authorList>
            <person name="Mashzhan A."/>
            <person name="Kistaubaeva A."/>
            <person name="Javier-Lopez R."/>
            <person name="Birkeland N.-K."/>
        </authorList>
    </citation>
    <scope>NUCLEOTIDE SEQUENCE</scope>
    <source>
        <strain evidence="2">KSR 13</strain>
    </source>
</reference>
<organism evidence="2 3">
    <name type="scientific">Polycladomyces subterraneus</name>
    <dbReference type="NCBI Taxonomy" id="1016997"/>
    <lineage>
        <taxon>Bacteria</taxon>
        <taxon>Bacillati</taxon>
        <taxon>Bacillota</taxon>
        <taxon>Bacilli</taxon>
        <taxon>Bacillales</taxon>
        <taxon>Thermoactinomycetaceae</taxon>
        <taxon>Polycladomyces</taxon>
    </lineage>
</organism>
<evidence type="ECO:0000313" key="3">
    <source>
        <dbReference type="Proteomes" id="UP001174196"/>
    </source>
</evidence>
<sequence>MSFFHHCGGFGGAIKLPFLWIWRGILIWVPRIWRFAIRLPISWIWRTCQRLIIELSHMAKQIWSLIAGAGRWVLNHLLIPFFRWLWLYVIRPPLSWAWFVTLWIYRGLKWILVYGIYRPLRWIVIHAIVHPGRLIWHFTRKTIKQFRQWWKEIFNTLKEMLMGCR</sequence>
<keyword evidence="1" id="KW-1133">Transmembrane helix</keyword>
<name>A0ABT8IMJ9_9BACL</name>
<evidence type="ECO:0000313" key="2">
    <source>
        <dbReference type="EMBL" id="MDN4594000.1"/>
    </source>
</evidence>
<feature type="transmembrane region" description="Helical" evidence="1">
    <location>
        <begin position="20"/>
        <end position="41"/>
    </location>
</feature>
<dbReference type="Proteomes" id="UP001174196">
    <property type="component" value="Unassembled WGS sequence"/>
</dbReference>
<gene>
    <name evidence="2" type="ORF">NWF35_08805</name>
</gene>
<comment type="caution">
    <text evidence="2">The sequence shown here is derived from an EMBL/GenBank/DDBJ whole genome shotgun (WGS) entry which is preliminary data.</text>
</comment>
<protein>
    <submittedName>
        <fullName evidence="2">Uncharacterized protein</fullName>
    </submittedName>
</protein>
<proteinExistence type="predicted"/>
<dbReference type="RefSeq" id="WP_301238680.1">
    <property type="nucleotide sequence ID" value="NZ_JANRHH010000035.1"/>
</dbReference>
<dbReference type="EMBL" id="JANRHH010000035">
    <property type="protein sequence ID" value="MDN4594000.1"/>
    <property type="molecule type" value="Genomic_DNA"/>
</dbReference>
<accession>A0ABT8IMJ9</accession>
<keyword evidence="1" id="KW-0812">Transmembrane</keyword>
<feature type="transmembrane region" description="Helical" evidence="1">
    <location>
        <begin position="96"/>
        <end position="117"/>
    </location>
</feature>
<feature type="transmembrane region" description="Helical" evidence="1">
    <location>
        <begin position="62"/>
        <end position="84"/>
    </location>
</feature>
<evidence type="ECO:0000256" key="1">
    <source>
        <dbReference type="SAM" id="Phobius"/>
    </source>
</evidence>